<dbReference type="Gene3D" id="1.10.510.10">
    <property type="entry name" value="Transferase(Phosphotransferase) domain 1"/>
    <property type="match status" value="1"/>
</dbReference>
<dbReference type="InterPro" id="IPR015943">
    <property type="entry name" value="WD40/YVTN_repeat-like_dom_sf"/>
</dbReference>
<dbReference type="SUPFAM" id="SSF56112">
    <property type="entry name" value="Protein kinase-like (PK-like)"/>
    <property type="match status" value="1"/>
</dbReference>
<dbReference type="PRINTS" id="PR00320">
    <property type="entry name" value="GPROTEINBRPT"/>
</dbReference>
<dbReference type="PROSITE" id="PS50294">
    <property type="entry name" value="WD_REPEATS_REGION"/>
    <property type="match status" value="7"/>
</dbReference>
<dbReference type="PROSITE" id="PS00108">
    <property type="entry name" value="PROTEIN_KINASE_ST"/>
    <property type="match status" value="1"/>
</dbReference>
<sequence>MSQPKSAKTHPVSIIHHVHMRKVWSVSFAPDGNSVATGAYDKAIRIWDTHSSSAIGEPLTGHTFPIYSVSYSPLGDMIVSGSCDHTVRLWDTNNGRQVGEPMQGHTDNVYSVAFSPGGDLIASGSRDDTFRLWDVKKRQSVSDPFKGHTGSVHSAVFSRDGARIISGSADRTIRIWDIERRTIALGPLQGHTNWVRSVDVSPDGSQIVSGSGDNTLRLWDIRSGVTTDKPFEGHTGYVYSVSFSPSGVYVASSSTDQTICIWDVRTGRQLGEPLKRHTDEVRSVAFSPSGRHIASGSNDNTVMIWDVSRLTSDQTSDPYDMVEGNEKPLKDDGTDYINQHMSIQDMLGLLSRHGCDDLSLQMDQSQSTAVLVSGGGFGDIWKGELLDGTPVAIKAWRESLIEQCDYKILKRAAREIYYWSKLRHENIHELMGVILFKGQSLGMVSEWMENGNLHEYLRKNHGTDRFQLSIQVASGLAYIHNFDMVHGDIKAINVLVSMAGVAKLTDFGLSTMYESSIDFSATTSQAGSVRWTAPELFLGEPAKTTWSDVYALGMTILEIFTGNIPYSQWRRDYTILQMVGQGVFPTRPTSQIMNNERGNGLWDLLAQCWGRTPDARPTAKQVTESLVLISALGM</sequence>
<evidence type="ECO:0000259" key="4">
    <source>
        <dbReference type="PROSITE" id="PS50011"/>
    </source>
</evidence>
<evidence type="ECO:0000256" key="3">
    <source>
        <dbReference type="PROSITE-ProRule" id="PRU00221"/>
    </source>
</evidence>
<dbReference type="PRINTS" id="PR00109">
    <property type="entry name" value="TYRKINASE"/>
</dbReference>
<organism evidence="5 6">
    <name type="scientific">Rhizoctonia solani</name>
    <dbReference type="NCBI Taxonomy" id="456999"/>
    <lineage>
        <taxon>Eukaryota</taxon>
        <taxon>Fungi</taxon>
        <taxon>Dikarya</taxon>
        <taxon>Basidiomycota</taxon>
        <taxon>Agaricomycotina</taxon>
        <taxon>Agaricomycetes</taxon>
        <taxon>Cantharellales</taxon>
        <taxon>Ceratobasidiaceae</taxon>
        <taxon>Rhizoctonia</taxon>
    </lineage>
</organism>
<feature type="repeat" description="WD" evidence="3">
    <location>
        <begin position="231"/>
        <end position="272"/>
    </location>
</feature>
<dbReference type="Proteomes" id="UP000663888">
    <property type="component" value="Unassembled WGS sequence"/>
</dbReference>
<dbReference type="InterPro" id="IPR020472">
    <property type="entry name" value="WD40_PAC1"/>
</dbReference>
<dbReference type="Pfam" id="PF00400">
    <property type="entry name" value="WD40"/>
    <property type="match status" value="7"/>
</dbReference>
<accession>A0A8H3HEH4</accession>
<dbReference type="GO" id="GO:0004672">
    <property type="term" value="F:protein kinase activity"/>
    <property type="evidence" value="ECO:0007669"/>
    <property type="project" value="InterPro"/>
</dbReference>
<gene>
    <name evidence="5" type="ORF">RDB_LOCUS153903</name>
</gene>
<feature type="repeat" description="WD" evidence="3">
    <location>
        <begin position="102"/>
        <end position="143"/>
    </location>
</feature>
<dbReference type="EMBL" id="CAJMWX010001673">
    <property type="protein sequence ID" value="CAE6501619.1"/>
    <property type="molecule type" value="Genomic_DNA"/>
</dbReference>
<protein>
    <recommendedName>
        <fullName evidence="4">Protein kinase domain-containing protein</fullName>
    </recommendedName>
</protein>
<dbReference type="Gene3D" id="2.130.10.10">
    <property type="entry name" value="YVTN repeat-like/Quinoprotein amine dehydrogenase"/>
    <property type="match status" value="3"/>
</dbReference>
<dbReference type="InterPro" id="IPR000719">
    <property type="entry name" value="Prot_kinase_dom"/>
</dbReference>
<dbReference type="PROSITE" id="PS00678">
    <property type="entry name" value="WD_REPEATS_1"/>
    <property type="match status" value="5"/>
</dbReference>
<dbReference type="InterPro" id="IPR036322">
    <property type="entry name" value="WD40_repeat_dom_sf"/>
</dbReference>
<reference evidence="5" key="1">
    <citation type="submission" date="2021-01" db="EMBL/GenBank/DDBJ databases">
        <authorList>
            <person name="Kaushik A."/>
        </authorList>
    </citation>
    <scope>NUCLEOTIDE SEQUENCE</scope>
    <source>
        <strain evidence="5">AG4-R118</strain>
    </source>
</reference>
<dbReference type="InterPro" id="IPR001680">
    <property type="entry name" value="WD40_rpt"/>
</dbReference>
<evidence type="ECO:0000313" key="5">
    <source>
        <dbReference type="EMBL" id="CAE6501619.1"/>
    </source>
</evidence>
<dbReference type="SUPFAM" id="SSF50978">
    <property type="entry name" value="WD40 repeat-like"/>
    <property type="match status" value="1"/>
</dbReference>
<dbReference type="GO" id="GO:0005524">
    <property type="term" value="F:ATP binding"/>
    <property type="evidence" value="ECO:0007669"/>
    <property type="project" value="InterPro"/>
</dbReference>
<feature type="repeat" description="WD" evidence="3">
    <location>
        <begin position="16"/>
        <end position="57"/>
    </location>
</feature>
<evidence type="ECO:0000256" key="1">
    <source>
        <dbReference type="ARBA" id="ARBA00022574"/>
    </source>
</evidence>
<dbReference type="InterPro" id="IPR001245">
    <property type="entry name" value="Ser-Thr/Tyr_kinase_cat_dom"/>
</dbReference>
<comment type="caution">
    <text evidence="5">The sequence shown here is derived from an EMBL/GenBank/DDBJ whole genome shotgun (WGS) entry which is preliminary data.</text>
</comment>
<dbReference type="PANTHER" id="PTHR19879">
    <property type="entry name" value="TRANSCRIPTION INITIATION FACTOR TFIID"/>
    <property type="match status" value="1"/>
</dbReference>
<dbReference type="AlphaFoldDB" id="A0A8H3HEH4"/>
<dbReference type="Pfam" id="PF07714">
    <property type="entry name" value="PK_Tyr_Ser-Thr"/>
    <property type="match status" value="1"/>
</dbReference>
<dbReference type="SMART" id="SM00220">
    <property type="entry name" value="S_TKc"/>
    <property type="match status" value="1"/>
</dbReference>
<feature type="repeat" description="WD" evidence="3">
    <location>
        <begin position="59"/>
        <end position="100"/>
    </location>
</feature>
<dbReference type="SMART" id="SM00320">
    <property type="entry name" value="WD40"/>
    <property type="match status" value="7"/>
</dbReference>
<feature type="repeat" description="WD" evidence="3">
    <location>
        <begin position="274"/>
        <end position="315"/>
    </location>
</feature>
<dbReference type="PROSITE" id="PS50082">
    <property type="entry name" value="WD_REPEATS_2"/>
    <property type="match status" value="7"/>
</dbReference>
<feature type="repeat" description="WD" evidence="3">
    <location>
        <begin position="188"/>
        <end position="229"/>
    </location>
</feature>
<feature type="domain" description="Protein kinase" evidence="4">
    <location>
        <begin position="366"/>
        <end position="628"/>
    </location>
</feature>
<feature type="repeat" description="WD" evidence="3">
    <location>
        <begin position="145"/>
        <end position="179"/>
    </location>
</feature>
<proteinExistence type="predicted"/>
<dbReference type="PANTHER" id="PTHR19879:SF9">
    <property type="entry name" value="TRANSCRIPTION INITIATION FACTOR TFIID SUBUNIT 5"/>
    <property type="match status" value="1"/>
</dbReference>
<keyword evidence="1 3" id="KW-0853">WD repeat</keyword>
<evidence type="ECO:0000256" key="2">
    <source>
        <dbReference type="ARBA" id="ARBA00022737"/>
    </source>
</evidence>
<dbReference type="InterPro" id="IPR011009">
    <property type="entry name" value="Kinase-like_dom_sf"/>
</dbReference>
<dbReference type="CDD" id="cd00200">
    <property type="entry name" value="WD40"/>
    <property type="match status" value="1"/>
</dbReference>
<dbReference type="InterPro" id="IPR019775">
    <property type="entry name" value="WD40_repeat_CS"/>
</dbReference>
<evidence type="ECO:0000313" key="6">
    <source>
        <dbReference type="Proteomes" id="UP000663888"/>
    </source>
</evidence>
<name>A0A8H3HEH4_9AGAM</name>
<dbReference type="PROSITE" id="PS50011">
    <property type="entry name" value="PROTEIN_KINASE_DOM"/>
    <property type="match status" value="1"/>
</dbReference>
<dbReference type="InterPro" id="IPR008271">
    <property type="entry name" value="Ser/Thr_kinase_AS"/>
</dbReference>
<keyword evidence="2" id="KW-0677">Repeat</keyword>